<name>A0ABV5ZCV5_9GAMM</name>
<gene>
    <name evidence="2" type="ORF">ACFFLH_11855</name>
</gene>
<dbReference type="SUPFAM" id="SSF82866">
    <property type="entry name" value="Multidrug efflux transporter AcrB transmembrane domain"/>
    <property type="match status" value="2"/>
</dbReference>
<dbReference type="EMBL" id="JBHLZN010000004">
    <property type="protein sequence ID" value="MFB9887103.1"/>
    <property type="molecule type" value="Genomic_DNA"/>
</dbReference>
<feature type="transmembrane region" description="Helical" evidence="1">
    <location>
        <begin position="12"/>
        <end position="35"/>
    </location>
</feature>
<dbReference type="Gene3D" id="3.30.70.1430">
    <property type="entry name" value="Multidrug efflux transporter AcrB pore domain"/>
    <property type="match status" value="2"/>
</dbReference>
<feature type="transmembrane region" description="Helical" evidence="1">
    <location>
        <begin position="386"/>
        <end position="406"/>
    </location>
</feature>
<dbReference type="PANTHER" id="PTHR32063">
    <property type="match status" value="1"/>
</dbReference>
<feature type="transmembrane region" description="Helical" evidence="1">
    <location>
        <begin position="462"/>
        <end position="481"/>
    </location>
</feature>
<feature type="transmembrane region" description="Helical" evidence="1">
    <location>
        <begin position="964"/>
        <end position="984"/>
    </location>
</feature>
<dbReference type="SUPFAM" id="SSF82714">
    <property type="entry name" value="Multidrug efflux transporter AcrB TolC docking domain, DN and DC subdomains"/>
    <property type="match status" value="2"/>
</dbReference>
<protein>
    <submittedName>
        <fullName evidence="2">Efflux RND transporter permease subunit</fullName>
    </submittedName>
</protein>
<evidence type="ECO:0000313" key="3">
    <source>
        <dbReference type="Proteomes" id="UP001589628"/>
    </source>
</evidence>
<sequence>MSHPRPTNLITLFATHPVAANLFMVILLLAGVWGLRQLNTQFFPDFELDIVNVSVVWPGAAAEDVQNSISIPIEQSLKGLGEIKQLTTISRQGISSMRIELHEGVNASQAKDDIEQRVLALSSLPTEAERPQVSLLSRYEGIARVLVVGDNLEELRYQARLLEQSLLDQGISKVDISGLPEQEISLQVPLETLHGLGLSLEQLAQHIQNRSLDTPAGNAGLDDGERSLRTQNQQRDEQGFRQLPLMADAQGQLLRLGDIASVSKRARENQTLLWYQGRPAIELYTRRNSDEDTLNTAELLNTWLAETRPTLPPNVELVVYDESWRALEDRIDLLITNGLGGLALVVLMLYLFLNARVAWWVTFGIPVSFMATFAILWLVGGSINMISLFGLIMALGIIVDDAIVVGEDTLSHVQRGEPSLSSALGGAMRMFAPVVASSLTTIAAFLPLLLVGGRFGAILGDIPLVVICVIIASVLECFLILPGHLYHSLNKPGAAPSKLRQRLDKGFERFRDGPFRRLVRACLTYRQLTLALAIAAFILAMGLFAGGILRFTFFPNVDGDTLRLSVQFSSGTPASAVPEFLERAEQSLKQVEQEVGRPLVRTLVQHHGSGFFARSSGGVNQGDSLGGLYVELYSDKRPISNLELIRRWRQALALPQGVERFEITQQMAGPSRKAIEVQLFGSDVQALKNASLELQQALRPYNGVTNVDDDLPYGREQWILRLTANGEALGLTLNEVARQLRHAFDGRKVQVFYDHLDEVEVRLTLPDQQRHQFSTLLNLPLLLPSGQTTLLSNVAEFQVQPGLDSLNRVDGRLAIVVSSDLDDNVGNANEILASLRQSVLPELAARYGISYEFGGSQADQRETLSDMRLGLILAICLIYIILAWVFASYLWPIAVMLAIPFGLSGALFGHWLMGFDLTILSLFGCFGLSGIVINDSIVLISFYQKLRGQGMSALQAVEEAACQRLRAVLLTSLTTIAGLTPILFETSLQAQFLIPMATSIVFGLGFGTLLILLVVPSVLLMLDHGQQRWQGRKSVQSLANSSKV</sequence>
<dbReference type="Gene3D" id="3.30.70.1320">
    <property type="entry name" value="Multidrug efflux transporter AcrB pore domain like"/>
    <property type="match status" value="1"/>
</dbReference>
<feature type="transmembrane region" description="Helical" evidence="1">
    <location>
        <begin position="528"/>
        <end position="553"/>
    </location>
</feature>
<evidence type="ECO:0000313" key="2">
    <source>
        <dbReference type="EMBL" id="MFB9887103.1"/>
    </source>
</evidence>
<dbReference type="PRINTS" id="PR00702">
    <property type="entry name" value="ACRIFLAVINRP"/>
</dbReference>
<feature type="transmembrane region" description="Helical" evidence="1">
    <location>
        <begin position="996"/>
        <end position="1022"/>
    </location>
</feature>
<feature type="transmembrane region" description="Helical" evidence="1">
    <location>
        <begin position="333"/>
        <end position="353"/>
    </location>
</feature>
<proteinExistence type="predicted"/>
<dbReference type="Gene3D" id="3.30.2090.10">
    <property type="entry name" value="Multidrug efflux transporter AcrB TolC docking domain, DN and DC subdomains"/>
    <property type="match status" value="2"/>
</dbReference>
<feature type="transmembrane region" description="Helical" evidence="1">
    <location>
        <begin position="871"/>
        <end position="899"/>
    </location>
</feature>
<keyword evidence="1" id="KW-0812">Transmembrane</keyword>
<feature type="transmembrane region" description="Helical" evidence="1">
    <location>
        <begin position="919"/>
        <end position="943"/>
    </location>
</feature>
<feature type="transmembrane region" description="Helical" evidence="1">
    <location>
        <begin position="359"/>
        <end position="379"/>
    </location>
</feature>
<keyword evidence="1" id="KW-1133">Transmembrane helix</keyword>
<comment type="caution">
    <text evidence="2">The sequence shown here is derived from an EMBL/GenBank/DDBJ whole genome shotgun (WGS) entry which is preliminary data.</text>
</comment>
<organism evidence="2 3">
    <name type="scientific">Balneatrix alpica</name>
    <dbReference type="NCBI Taxonomy" id="75684"/>
    <lineage>
        <taxon>Bacteria</taxon>
        <taxon>Pseudomonadati</taxon>
        <taxon>Pseudomonadota</taxon>
        <taxon>Gammaproteobacteria</taxon>
        <taxon>Oceanospirillales</taxon>
        <taxon>Balneatrichaceae</taxon>
        <taxon>Balneatrix</taxon>
    </lineage>
</organism>
<feature type="transmembrane region" description="Helical" evidence="1">
    <location>
        <begin position="426"/>
        <end position="450"/>
    </location>
</feature>
<dbReference type="PANTHER" id="PTHR32063:SF33">
    <property type="entry name" value="RND SUPERFAMILY EFFLUX PUMP PERMEASE COMPONENT"/>
    <property type="match status" value="1"/>
</dbReference>
<dbReference type="Pfam" id="PF00873">
    <property type="entry name" value="ACR_tran"/>
    <property type="match status" value="1"/>
</dbReference>
<dbReference type="Gene3D" id="1.20.1640.10">
    <property type="entry name" value="Multidrug efflux transporter AcrB transmembrane domain"/>
    <property type="match status" value="2"/>
</dbReference>
<keyword evidence="3" id="KW-1185">Reference proteome</keyword>
<dbReference type="Proteomes" id="UP001589628">
    <property type="component" value="Unassembled WGS sequence"/>
</dbReference>
<dbReference type="RefSeq" id="WP_035461885.1">
    <property type="nucleotide sequence ID" value="NZ_JBHLZN010000004.1"/>
</dbReference>
<accession>A0ABV5ZCV5</accession>
<dbReference type="InterPro" id="IPR001036">
    <property type="entry name" value="Acrflvin-R"/>
</dbReference>
<evidence type="ECO:0000256" key="1">
    <source>
        <dbReference type="SAM" id="Phobius"/>
    </source>
</evidence>
<dbReference type="SUPFAM" id="SSF82693">
    <property type="entry name" value="Multidrug efflux transporter AcrB pore domain, PN1, PN2, PC1 and PC2 subdomains"/>
    <property type="match status" value="1"/>
</dbReference>
<dbReference type="InterPro" id="IPR027463">
    <property type="entry name" value="AcrB_DN_DC_subdom"/>
</dbReference>
<dbReference type="Gene3D" id="3.30.70.1440">
    <property type="entry name" value="Multidrug efflux transporter AcrB pore domain"/>
    <property type="match status" value="1"/>
</dbReference>
<reference evidence="2 3" key="1">
    <citation type="submission" date="2024-09" db="EMBL/GenBank/DDBJ databases">
        <authorList>
            <person name="Sun Q."/>
            <person name="Mori K."/>
        </authorList>
    </citation>
    <scope>NUCLEOTIDE SEQUENCE [LARGE SCALE GENOMIC DNA]</scope>
    <source>
        <strain evidence="2 3">ATCC 51285</strain>
    </source>
</reference>
<keyword evidence="1" id="KW-0472">Membrane</keyword>